<dbReference type="Proteomes" id="UP000033636">
    <property type="component" value="Unassembled WGS sequence"/>
</dbReference>
<sequence length="283" mass="30597">MLREKELVQRFLSAIGEEENDVSYLEGLAIKIDGFAESRAKMPFHTYEDLGWRAVAAALSDLRVKFVEPLAVAVSITAPDPEKAEAVFRGALAASTHFSVKYAGGDLNGGVEVVVDVAAVGRAQRRIGRRPKPGDILITPPLFGYAGLAFKAYTRLDVPQVAVGVEMLRRPSLRWPDPPDPACVDASMDSSDGLADVLWAMAKGVDIVVEQLPAPSEVLDAATALGIDAEEVVFNAGEEFLPVFAVRPDCPIPTGYVAFARAVEGRGRVLWRGRELGFRGWSY</sequence>
<protein>
    <submittedName>
        <fullName evidence="1">AIR synthase related protein</fullName>
    </submittedName>
</protein>
<proteinExistence type="predicted"/>
<name>A0ACC6UZT9_9CREN</name>
<organism evidence="1 2">
    <name type="scientific">Thermoproteus sp. AZ2</name>
    <dbReference type="NCBI Taxonomy" id="1609232"/>
    <lineage>
        <taxon>Archaea</taxon>
        <taxon>Thermoproteota</taxon>
        <taxon>Thermoprotei</taxon>
        <taxon>Thermoproteales</taxon>
        <taxon>Thermoproteaceae</taxon>
        <taxon>Thermoproteus</taxon>
    </lineage>
</organism>
<evidence type="ECO:0000313" key="1">
    <source>
        <dbReference type="EMBL" id="MFB6490343.1"/>
    </source>
</evidence>
<reference evidence="1" key="1">
    <citation type="submission" date="2024-07" db="EMBL/GenBank/DDBJ databases">
        <title>Metagenome and Metagenome-Assembled Genomes of Archaea from a hot spring from the geothermal field of Los Azufres, Mexico.</title>
        <authorList>
            <person name="Marin-Paredes R."/>
            <person name="Martinez-Romero E."/>
            <person name="Servin-Garciduenas L.E."/>
        </authorList>
    </citation>
    <scope>NUCLEOTIDE SEQUENCE</scope>
</reference>
<dbReference type="EMBL" id="JZWT02000007">
    <property type="protein sequence ID" value="MFB6490343.1"/>
    <property type="molecule type" value="Genomic_DNA"/>
</dbReference>
<accession>A0ACC6UZT9</accession>
<gene>
    <name evidence="1" type="ORF">TU35_003695</name>
</gene>
<evidence type="ECO:0000313" key="2">
    <source>
        <dbReference type="Proteomes" id="UP000033636"/>
    </source>
</evidence>
<comment type="caution">
    <text evidence="1">The sequence shown here is derived from an EMBL/GenBank/DDBJ whole genome shotgun (WGS) entry which is preliminary data.</text>
</comment>